<organism evidence="2 3">
    <name type="scientific">Parachaetomium inaequale</name>
    <dbReference type="NCBI Taxonomy" id="2588326"/>
    <lineage>
        <taxon>Eukaryota</taxon>
        <taxon>Fungi</taxon>
        <taxon>Dikarya</taxon>
        <taxon>Ascomycota</taxon>
        <taxon>Pezizomycotina</taxon>
        <taxon>Sordariomycetes</taxon>
        <taxon>Sordariomycetidae</taxon>
        <taxon>Sordariales</taxon>
        <taxon>Chaetomiaceae</taxon>
        <taxon>Parachaetomium</taxon>
    </lineage>
</organism>
<keyword evidence="1" id="KW-0472">Membrane</keyword>
<proteinExistence type="predicted"/>
<name>A0AAN6P7T0_9PEZI</name>
<feature type="transmembrane region" description="Helical" evidence="1">
    <location>
        <begin position="237"/>
        <end position="256"/>
    </location>
</feature>
<evidence type="ECO:0000313" key="2">
    <source>
        <dbReference type="EMBL" id="KAK4033250.1"/>
    </source>
</evidence>
<keyword evidence="1" id="KW-0812">Transmembrane</keyword>
<gene>
    <name evidence="2" type="ORF">C8A01DRAFT_19783</name>
</gene>
<comment type="caution">
    <text evidence="2">The sequence shown here is derived from an EMBL/GenBank/DDBJ whole genome shotgun (WGS) entry which is preliminary data.</text>
</comment>
<dbReference type="Proteomes" id="UP001303115">
    <property type="component" value="Unassembled WGS sequence"/>
</dbReference>
<protein>
    <submittedName>
        <fullName evidence="2">Uncharacterized protein</fullName>
    </submittedName>
</protein>
<reference evidence="3" key="1">
    <citation type="journal article" date="2023" name="Mol. Phylogenet. Evol.">
        <title>Genome-scale phylogeny and comparative genomics of the fungal order Sordariales.</title>
        <authorList>
            <person name="Hensen N."/>
            <person name="Bonometti L."/>
            <person name="Westerberg I."/>
            <person name="Brannstrom I.O."/>
            <person name="Guillou S."/>
            <person name="Cros-Aarteil S."/>
            <person name="Calhoun S."/>
            <person name="Haridas S."/>
            <person name="Kuo A."/>
            <person name="Mondo S."/>
            <person name="Pangilinan J."/>
            <person name="Riley R."/>
            <person name="LaButti K."/>
            <person name="Andreopoulos B."/>
            <person name="Lipzen A."/>
            <person name="Chen C."/>
            <person name="Yan M."/>
            <person name="Daum C."/>
            <person name="Ng V."/>
            <person name="Clum A."/>
            <person name="Steindorff A."/>
            <person name="Ohm R.A."/>
            <person name="Martin F."/>
            <person name="Silar P."/>
            <person name="Natvig D.O."/>
            <person name="Lalanne C."/>
            <person name="Gautier V."/>
            <person name="Ament-Velasquez S.L."/>
            <person name="Kruys A."/>
            <person name="Hutchinson M.I."/>
            <person name="Powell A.J."/>
            <person name="Barry K."/>
            <person name="Miller A.N."/>
            <person name="Grigoriev I.V."/>
            <person name="Debuchy R."/>
            <person name="Gladieux P."/>
            <person name="Hiltunen Thoren M."/>
            <person name="Johannesson H."/>
        </authorList>
    </citation>
    <scope>NUCLEOTIDE SEQUENCE [LARGE SCALE GENOMIC DNA]</scope>
    <source>
        <strain evidence="3">CBS 284.82</strain>
    </source>
</reference>
<keyword evidence="3" id="KW-1185">Reference proteome</keyword>
<evidence type="ECO:0000313" key="3">
    <source>
        <dbReference type="Proteomes" id="UP001303115"/>
    </source>
</evidence>
<sequence>MAETEGAYTLDVEEFVHDLLSGLAPLLALFGGQFIKEFLRTSMGWWGHVLLSVGPVGLLTIVVSVIRIAGPKIMKILIGKQVNWLTKLFHAFRPQEERGSIEKELLSSTSDDVCETWSGKEIVRIKGQCPPGMKTLVVTKKNGVLNLIDAYEAGYFPVDGTKKTDEQVREELARVVDAPPNLALNVRDAKRQARETRNLALVSLFFLACAAATPWIASRWLDGTDANRQSLLRGNYFHSAGTVLLTVGIYGCGYVMEAVTAELDLRFQEKTGDSIAAVRLQPSCTVGDQQFPATAIFNPFDNPNIRTSRWAKSNGEFQRSVGCYILCAIVGFIVSLVGLRVHHWVSAVTTLILSILMIVMRAYSRRHLGQDPVTINLRKGH</sequence>
<dbReference type="EMBL" id="MU854542">
    <property type="protein sequence ID" value="KAK4033250.1"/>
    <property type="molecule type" value="Genomic_DNA"/>
</dbReference>
<dbReference type="AlphaFoldDB" id="A0AAN6P7T0"/>
<keyword evidence="1" id="KW-1133">Transmembrane helix</keyword>
<feature type="transmembrane region" description="Helical" evidence="1">
    <location>
        <begin position="199"/>
        <end position="217"/>
    </location>
</feature>
<feature type="transmembrane region" description="Helical" evidence="1">
    <location>
        <begin position="344"/>
        <end position="363"/>
    </location>
</feature>
<feature type="transmembrane region" description="Helical" evidence="1">
    <location>
        <begin position="321"/>
        <end position="338"/>
    </location>
</feature>
<accession>A0AAN6P7T0</accession>
<evidence type="ECO:0000256" key="1">
    <source>
        <dbReference type="SAM" id="Phobius"/>
    </source>
</evidence>
<feature type="transmembrane region" description="Helical" evidence="1">
    <location>
        <begin position="45"/>
        <end position="70"/>
    </location>
</feature>